<evidence type="ECO:0000256" key="1">
    <source>
        <dbReference type="ARBA" id="ARBA00022801"/>
    </source>
</evidence>
<dbReference type="NCBIfam" id="TIGR01549">
    <property type="entry name" value="HAD-SF-IA-v1"/>
    <property type="match status" value="1"/>
</dbReference>
<comment type="caution">
    <text evidence="3">The sequence shown here is derived from an EMBL/GenBank/DDBJ whole genome shotgun (WGS) entry which is preliminary data.</text>
</comment>
<dbReference type="Pfam" id="PF13419">
    <property type="entry name" value="HAD_2"/>
    <property type="match status" value="1"/>
</dbReference>
<reference evidence="3 4" key="1">
    <citation type="submission" date="2014-03" db="EMBL/GenBank/DDBJ databases">
        <authorList>
            <person name="Urmite Genomes U."/>
        </authorList>
    </citation>
    <scope>NUCLEOTIDE SEQUENCE [LARGE SCALE GENOMIC DNA]</scope>
    <source>
        <strain evidence="3 4">Vm-5</strain>
    </source>
</reference>
<dbReference type="RefSeq" id="WP_021290122.1">
    <property type="nucleotide sequence ID" value="NZ_BNER01000001.1"/>
</dbReference>
<dbReference type="InterPro" id="IPR006439">
    <property type="entry name" value="HAD-SF_hydro_IA"/>
</dbReference>
<dbReference type="AlphaFoldDB" id="A0A024Q6C3"/>
<dbReference type="SUPFAM" id="SSF56784">
    <property type="entry name" value="HAD-like"/>
    <property type="match status" value="1"/>
</dbReference>
<dbReference type="InterPro" id="IPR036412">
    <property type="entry name" value="HAD-like_sf"/>
</dbReference>
<dbReference type="InterPro" id="IPR023214">
    <property type="entry name" value="HAD_sf"/>
</dbReference>
<protein>
    <submittedName>
        <fullName evidence="3">Pyrophosphatase PpaX</fullName>
    </submittedName>
</protein>
<dbReference type="InterPro" id="IPR041492">
    <property type="entry name" value="HAD_2"/>
</dbReference>
<dbReference type="InterPro" id="IPR050155">
    <property type="entry name" value="HAD-like_hydrolase_sf"/>
</dbReference>
<evidence type="ECO:0000256" key="2">
    <source>
        <dbReference type="ARBA" id="ARBA00022842"/>
    </source>
</evidence>
<keyword evidence="1" id="KW-0378">Hydrolase</keyword>
<accession>A0A024Q6C3</accession>
<dbReference type="InterPro" id="IPR023198">
    <property type="entry name" value="PGP-like_dom2"/>
</dbReference>
<dbReference type="Gene3D" id="3.40.50.1000">
    <property type="entry name" value="HAD superfamily/HAD-like"/>
    <property type="match status" value="1"/>
</dbReference>
<dbReference type="PANTHER" id="PTHR43434">
    <property type="entry name" value="PHOSPHOGLYCOLATE PHOSPHATASE"/>
    <property type="match status" value="1"/>
</dbReference>
<evidence type="ECO:0000313" key="4">
    <source>
        <dbReference type="Proteomes" id="UP000028875"/>
    </source>
</evidence>
<dbReference type="GO" id="GO:0008967">
    <property type="term" value="F:phosphoglycolate phosphatase activity"/>
    <property type="evidence" value="ECO:0007669"/>
    <property type="project" value="TreeGrafter"/>
</dbReference>
<dbReference type="GO" id="GO:0006281">
    <property type="term" value="P:DNA repair"/>
    <property type="evidence" value="ECO:0007669"/>
    <property type="project" value="TreeGrafter"/>
</dbReference>
<sequence>MKVLWDFDGTLINTYPSYARQFQQVLPNSVDKQTIYEQLKISFSHTVSYFQMTEAQEREVRNLVDRISPAELLPFEGIEQVLRVADTNVIMTHKDRRNLLRILKRHGLDQYFKDVVTIDDGFPRKPDTASYAYLHDRHNLDLAVGDRAIDLIPAKKLGIQTCSFQNSQVDADYHIDSYLEFFEVVK</sequence>
<keyword evidence="4" id="KW-1185">Reference proteome</keyword>
<proteinExistence type="predicted"/>
<dbReference type="Proteomes" id="UP000028875">
    <property type="component" value="Unassembled WGS sequence"/>
</dbReference>
<dbReference type="eggNOG" id="COG0546">
    <property type="taxonomic scope" value="Bacteria"/>
</dbReference>
<keyword evidence="2" id="KW-0460">Magnesium</keyword>
<dbReference type="SFLD" id="SFLDS00003">
    <property type="entry name" value="Haloacid_Dehalogenase"/>
    <property type="match status" value="1"/>
</dbReference>
<dbReference type="SFLD" id="SFLDG01129">
    <property type="entry name" value="C1.5:_HAD__Beta-PGM__Phosphata"/>
    <property type="match status" value="1"/>
</dbReference>
<evidence type="ECO:0000313" key="3">
    <source>
        <dbReference type="EMBL" id="CDQ38004.1"/>
    </source>
</evidence>
<dbReference type="OrthoDB" id="9807630at2"/>
<name>A0A024Q6C3_9BACI</name>
<dbReference type="PANTHER" id="PTHR43434:SF25">
    <property type="entry name" value="PHOSPHOGLYCOLATE PHOSPHATASE"/>
    <property type="match status" value="1"/>
</dbReference>
<dbReference type="GO" id="GO:0005829">
    <property type="term" value="C:cytosol"/>
    <property type="evidence" value="ECO:0007669"/>
    <property type="project" value="TreeGrafter"/>
</dbReference>
<organism evidence="3 4">
    <name type="scientific">Virgibacillus massiliensis</name>
    <dbReference type="NCBI Taxonomy" id="1462526"/>
    <lineage>
        <taxon>Bacteria</taxon>
        <taxon>Bacillati</taxon>
        <taxon>Bacillota</taxon>
        <taxon>Bacilli</taxon>
        <taxon>Bacillales</taxon>
        <taxon>Bacillaceae</taxon>
        <taxon>Virgibacillus</taxon>
    </lineage>
</organism>
<dbReference type="Gene3D" id="1.10.150.240">
    <property type="entry name" value="Putative phosphatase, domain 2"/>
    <property type="match status" value="1"/>
</dbReference>
<dbReference type="EMBL" id="CCDP010000001">
    <property type="protein sequence ID" value="CDQ38004.1"/>
    <property type="molecule type" value="Genomic_DNA"/>
</dbReference>
<dbReference type="STRING" id="1462526.BN990_00271"/>
<reference evidence="4" key="2">
    <citation type="submission" date="2014-05" db="EMBL/GenBank/DDBJ databases">
        <title>Draft genome sequence of Virgibacillus massiliensis Vm-5.</title>
        <authorList>
            <person name="Khelaifia S."/>
            <person name="Croce O."/>
            <person name="Lagier J.C."/>
            <person name="Raoult D."/>
        </authorList>
    </citation>
    <scope>NUCLEOTIDE SEQUENCE [LARGE SCALE GENOMIC DNA]</scope>
    <source>
        <strain evidence="4">Vm-5</strain>
    </source>
</reference>
<gene>
    <name evidence="3" type="ORF">BN990_00271</name>
</gene>